<keyword evidence="1" id="KW-0812">Transmembrane</keyword>
<keyword evidence="1" id="KW-1133">Transmembrane helix</keyword>
<feature type="transmembrane region" description="Helical" evidence="1">
    <location>
        <begin position="69"/>
        <end position="90"/>
    </location>
</feature>
<feature type="transmembrane region" description="Helical" evidence="1">
    <location>
        <begin position="175"/>
        <end position="195"/>
    </location>
</feature>
<keyword evidence="1" id="KW-0472">Membrane</keyword>
<evidence type="ECO:0008006" key="3">
    <source>
        <dbReference type="Google" id="ProtNLM"/>
    </source>
</evidence>
<name>G3MG76_AMBMU</name>
<evidence type="ECO:0000256" key="1">
    <source>
        <dbReference type="SAM" id="Phobius"/>
    </source>
</evidence>
<protein>
    <recommendedName>
        <fullName evidence="3">Gustatory receptor</fullName>
    </recommendedName>
</protein>
<feature type="non-terminal residue" evidence="2">
    <location>
        <position position="272"/>
    </location>
</feature>
<feature type="transmembrane region" description="Helical" evidence="1">
    <location>
        <begin position="43"/>
        <end position="62"/>
    </location>
</feature>
<dbReference type="EMBL" id="JO840877">
    <property type="protein sequence ID" value="AEO32494.1"/>
    <property type="molecule type" value="mRNA"/>
</dbReference>
<accession>G3MG76</accession>
<sequence>MVSFMVRHFRWHGWLCRMSGIFYLKNLQSCNQNEITVTWKSLYLIYSLTCLVIFAATSSMYFYDTAIDFVINIHFFTVSLYVVVFIVVYLKVVVNIYFIAIKSPVLADFFRKSAKYEKLVRFSPPKQCRQTISCYVVRLLLVLSFIGNVVVNSYLSFESIDRLQYNEVLSGYVKAFIIAGNGLFFIYETVHIIILRPCIETLWLYIGHQHEVFVSIFDAGSGIALAKRARKLQEIRINICAIAGLKHILNRIWGWSPCHLCRKHALNFLHKF</sequence>
<proteinExistence type="evidence at transcript level"/>
<organism evidence="2">
    <name type="scientific">Amblyomma maculatum</name>
    <name type="common">Gulf Coast tick</name>
    <dbReference type="NCBI Taxonomy" id="34609"/>
    <lineage>
        <taxon>Eukaryota</taxon>
        <taxon>Metazoa</taxon>
        <taxon>Ecdysozoa</taxon>
        <taxon>Arthropoda</taxon>
        <taxon>Chelicerata</taxon>
        <taxon>Arachnida</taxon>
        <taxon>Acari</taxon>
        <taxon>Parasitiformes</taxon>
        <taxon>Ixodida</taxon>
        <taxon>Ixodoidea</taxon>
        <taxon>Ixodidae</taxon>
        <taxon>Amblyomminae</taxon>
        <taxon>Amblyomma</taxon>
    </lineage>
</organism>
<reference evidence="2" key="1">
    <citation type="journal article" date="2011" name="PLoS ONE">
        <title>A deep insight into the sialotranscriptome of the gulf coast tick, Amblyomma maculatum.</title>
        <authorList>
            <person name="Karim S."/>
            <person name="Singh P."/>
            <person name="Ribeiro J.M."/>
        </authorList>
    </citation>
    <scope>NUCLEOTIDE SEQUENCE</scope>
    <source>
        <tissue evidence="2">Salivary gland</tissue>
    </source>
</reference>
<feature type="transmembrane region" description="Helical" evidence="1">
    <location>
        <begin position="135"/>
        <end position="155"/>
    </location>
</feature>
<evidence type="ECO:0000313" key="2">
    <source>
        <dbReference type="EMBL" id="AEO32494.1"/>
    </source>
</evidence>
<dbReference type="AlphaFoldDB" id="G3MG76"/>